<dbReference type="AlphaFoldDB" id="A0A6A6IU74"/>
<reference evidence="1" key="1">
    <citation type="journal article" date="2020" name="Stud. Mycol.">
        <title>101 Dothideomycetes genomes: a test case for predicting lifestyles and emergence of pathogens.</title>
        <authorList>
            <person name="Haridas S."/>
            <person name="Albert R."/>
            <person name="Binder M."/>
            <person name="Bloem J."/>
            <person name="Labutti K."/>
            <person name="Salamov A."/>
            <person name="Andreopoulos B."/>
            <person name="Baker S."/>
            <person name="Barry K."/>
            <person name="Bills G."/>
            <person name="Bluhm B."/>
            <person name="Cannon C."/>
            <person name="Castanera R."/>
            <person name="Culley D."/>
            <person name="Daum C."/>
            <person name="Ezra D."/>
            <person name="Gonzalez J."/>
            <person name="Henrissat B."/>
            <person name="Kuo A."/>
            <person name="Liang C."/>
            <person name="Lipzen A."/>
            <person name="Lutzoni F."/>
            <person name="Magnuson J."/>
            <person name="Mondo S."/>
            <person name="Nolan M."/>
            <person name="Ohm R."/>
            <person name="Pangilinan J."/>
            <person name="Park H.-J."/>
            <person name="Ramirez L."/>
            <person name="Alfaro M."/>
            <person name="Sun H."/>
            <person name="Tritt A."/>
            <person name="Yoshinaga Y."/>
            <person name="Zwiers L.-H."/>
            <person name="Turgeon B."/>
            <person name="Goodwin S."/>
            <person name="Spatafora J."/>
            <person name="Crous P."/>
            <person name="Grigoriev I."/>
        </authorList>
    </citation>
    <scope>NUCLEOTIDE SEQUENCE</scope>
    <source>
        <strain evidence="1">CBS 122368</strain>
    </source>
</reference>
<protein>
    <submittedName>
        <fullName evidence="1">Uncharacterized protein</fullName>
    </submittedName>
</protein>
<evidence type="ECO:0000313" key="1">
    <source>
        <dbReference type="EMBL" id="KAF2254004.1"/>
    </source>
</evidence>
<gene>
    <name evidence="1" type="ORF">BU26DRAFT_233595</name>
</gene>
<dbReference type="RefSeq" id="XP_033689008.1">
    <property type="nucleotide sequence ID" value="XM_033820908.1"/>
</dbReference>
<accession>A0A6A6IU74</accession>
<organism evidence="1 2">
    <name type="scientific">Trematosphaeria pertusa</name>
    <dbReference type="NCBI Taxonomy" id="390896"/>
    <lineage>
        <taxon>Eukaryota</taxon>
        <taxon>Fungi</taxon>
        <taxon>Dikarya</taxon>
        <taxon>Ascomycota</taxon>
        <taxon>Pezizomycotina</taxon>
        <taxon>Dothideomycetes</taxon>
        <taxon>Pleosporomycetidae</taxon>
        <taxon>Pleosporales</taxon>
        <taxon>Massarineae</taxon>
        <taxon>Trematosphaeriaceae</taxon>
        <taxon>Trematosphaeria</taxon>
    </lineage>
</organism>
<name>A0A6A6IU74_9PLEO</name>
<sequence>MLQLQRLLQYRRCRSSPFHALSARSCPSPSARPSFSSFVLPSLHRFFSRLIVNHLLAFLGSHCMQVRQIHRSLGTYQGTSTTSYSMFSVSRSFLRASHESDDGAGLRHVYLPYPFLPWNVTRWKTGAGTVCNPAS</sequence>
<keyword evidence="2" id="KW-1185">Reference proteome</keyword>
<dbReference type="EMBL" id="ML987191">
    <property type="protein sequence ID" value="KAF2254004.1"/>
    <property type="molecule type" value="Genomic_DNA"/>
</dbReference>
<dbReference type="Proteomes" id="UP000800094">
    <property type="component" value="Unassembled WGS sequence"/>
</dbReference>
<dbReference type="GeneID" id="54574238"/>
<evidence type="ECO:0000313" key="2">
    <source>
        <dbReference type="Proteomes" id="UP000800094"/>
    </source>
</evidence>
<proteinExistence type="predicted"/>